<proteinExistence type="predicted"/>
<dbReference type="AlphaFoldDB" id="A0AAW2QFS6"/>
<reference evidence="3" key="2">
    <citation type="journal article" date="2024" name="Plant">
        <title>Genomic evolution and insights into agronomic trait innovations of Sesamum species.</title>
        <authorList>
            <person name="Miao H."/>
            <person name="Wang L."/>
            <person name="Qu L."/>
            <person name="Liu H."/>
            <person name="Sun Y."/>
            <person name="Le M."/>
            <person name="Wang Q."/>
            <person name="Wei S."/>
            <person name="Zheng Y."/>
            <person name="Lin W."/>
            <person name="Duan Y."/>
            <person name="Cao H."/>
            <person name="Xiong S."/>
            <person name="Wang X."/>
            <person name="Wei L."/>
            <person name="Li C."/>
            <person name="Ma Q."/>
            <person name="Ju M."/>
            <person name="Zhao R."/>
            <person name="Li G."/>
            <person name="Mu C."/>
            <person name="Tian Q."/>
            <person name="Mei H."/>
            <person name="Zhang T."/>
            <person name="Gao T."/>
            <person name="Zhang H."/>
        </authorList>
    </citation>
    <scope>NUCLEOTIDE SEQUENCE</scope>
    <source>
        <strain evidence="3">G02</strain>
    </source>
</reference>
<evidence type="ECO:0000313" key="3">
    <source>
        <dbReference type="EMBL" id="KAL0366740.1"/>
    </source>
</evidence>
<name>A0AAW2QFS6_SESRA</name>
<feature type="domain" description="Reverse transcriptase Ty1/copia-type" evidence="2">
    <location>
        <begin position="208"/>
        <end position="254"/>
    </location>
</feature>
<dbReference type="Pfam" id="PF07727">
    <property type="entry name" value="RVT_2"/>
    <property type="match status" value="2"/>
</dbReference>
<dbReference type="EMBL" id="JACGWJ010000015">
    <property type="protein sequence ID" value="KAL0366740.1"/>
    <property type="molecule type" value="Genomic_DNA"/>
</dbReference>
<protein>
    <submittedName>
        <fullName evidence="3">Copia protein</fullName>
    </submittedName>
</protein>
<accession>A0AAW2QFS6</accession>
<sequence>MSFMNLMTNDSELEVQRIIHLQSVANRLPDALIDTKRVTKSHIPTENVPARLEVPEVILTQSKASESQIRRKRGRPISSKDVNPRKRKEHIVSINHNANVTTNDVSEDKIPEAVLSEDSKRNEQGLDDSYEMSINYAHNSLGWYRKEIEMNDIFAYSVAAEIMDEDKNDPQTMEECRHRNDWKSWRKAIQDELDSLNKREVFGPITPTPKGVKSVGYKWVFVRKRNERNEVVRYKARLVAQGFTQKPGIDYIETTESRFVIIAVYVDDLNIIGSPEEIRQAADYLKSEFEMKDLGTTKYCLGLQFEHTKGEIFIHQSNYIEKVLKRFHMDKAHPLSTPMVVRSLDVNKDPFRPPAHNDEILGSEVPYLSAIGALMYLANNTRPDIAFSVNLLARYSSTPTKRY</sequence>
<feature type="domain" description="Reverse transcriptase Ty1/copia-type" evidence="2">
    <location>
        <begin position="257"/>
        <end position="340"/>
    </location>
</feature>
<evidence type="ECO:0000259" key="2">
    <source>
        <dbReference type="Pfam" id="PF07727"/>
    </source>
</evidence>
<reference evidence="3" key="1">
    <citation type="submission" date="2020-06" db="EMBL/GenBank/DDBJ databases">
        <authorList>
            <person name="Li T."/>
            <person name="Hu X."/>
            <person name="Zhang T."/>
            <person name="Song X."/>
            <person name="Zhang H."/>
            <person name="Dai N."/>
            <person name="Sheng W."/>
            <person name="Hou X."/>
            <person name="Wei L."/>
        </authorList>
    </citation>
    <scope>NUCLEOTIDE SEQUENCE</scope>
    <source>
        <strain evidence="3">G02</strain>
        <tissue evidence="3">Leaf</tissue>
    </source>
</reference>
<evidence type="ECO:0000256" key="1">
    <source>
        <dbReference type="SAM" id="MobiDB-lite"/>
    </source>
</evidence>
<gene>
    <name evidence="3" type="ORF">Sradi_3564100</name>
</gene>
<feature type="region of interest" description="Disordered" evidence="1">
    <location>
        <begin position="63"/>
        <end position="87"/>
    </location>
</feature>
<comment type="caution">
    <text evidence="3">The sequence shown here is derived from an EMBL/GenBank/DDBJ whole genome shotgun (WGS) entry which is preliminary data.</text>
</comment>
<dbReference type="InterPro" id="IPR013103">
    <property type="entry name" value="RVT_2"/>
</dbReference>
<organism evidence="3">
    <name type="scientific">Sesamum radiatum</name>
    <name type="common">Black benniseed</name>
    <dbReference type="NCBI Taxonomy" id="300843"/>
    <lineage>
        <taxon>Eukaryota</taxon>
        <taxon>Viridiplantae</taxon>
        <taxon>Streptophyta</taxon>
        <taxon>Embryophyta</taxon>
        <taxon>Tracheophyta</taxon>
        <taxon>Spermatophyta</taxon>
        <taxon>Magnoliopsida</taxon>
        <taxon>eudicotyledons</taxon>
        <taxon>Gunneridae</taxon>
        <taxon>Pentapetalae</taxon>
        <taxon>asterids</taxon>
        <taxon>lamiids</taxon>
        <taxon>Lamiales</taxon>
        <taxon>Pedaliaceae</taxon>
        <taxon>Sesamum</taxon>
    </lineage>
</organism>